<sequence>MLKPVQRSGTTPAHLEKLSESLQGPDGRWLRHALRDGHLWRLTLLLESRGMGMQAPPAARQDTEELDLMDYFGGRAAE</sequence>
<gene>
    <name evidence="2" type="ORF">GT347_09875</name>
</gene>
<keyword evidence="3" id="KW-1185">Reference proteome</keyword>
<feature type="region of interest" description="Disordered" evidence="1">
    <location>
        <begin position="1"/>
        <end position="20"/>
    </location>
</feature>
<protein>
    <submittedName>
        <fullName evidence="2">Uncharacterized protein</fullName>
    </submittedName>
</protein>
<name>A0A857J608_9BURK</name>
<accession>A0A857J608</accession>
<evidence type="ECO:0000313" key="2">
    <source>
        <dbReference type="EMBL" id="QHI98275.1"/>
    </source>
</evidence>
<evidence type="ECO:0000256" key="1">
    <source>
        <dbReference type="SAM" id="MobiDB-lite"/>
    </source>
</evidence>
<dbReference type="AlphaFoldDB" id="A0A857J608"/>
<dbReference type="KEGG" id="xyk:GT347_09875"/>
<proteinExistence type="predicted"/>
<dbReference type="RefSeq" id="WP_160551792.1">
    <property type="nucleotide sequence ID" value="NZ_CP047650.1"/>
</dbReference>
<organism evidence="2 3">
    <name type="scientific">Xylophilus rhododendri</name>
    <dbReference type="NCBI Taxonomy" id="2697032"/>
    <lineage>
        <taxon>Bacteria</taxon>
        <taxon>Pseudomonadati</taxon>
        <taxon>Pseudomonadota</taxon>
        <taxon>Betaproteobacteria</taxon>
        <taxon>Burkholderiales</taxon>
        <taxon>Xylophilus</taxon>
    </lineage>
</organism>
<dbReference type="Proteomes" id="UP000464787">
    <property type="component" value="Chromosome"/>
</dbReference>
<dbReference type="EMBL" id="CP047650">
    <property type="protein sequence ID" value="QHI98275.1"/>
    <property type="molecule type" value="Genomic_DNA"/>
</dbReference>
<reference evidence="2 3" key="1">
    <citation type="submission" date="2020-01" db="EMBL/GenBank/DDBJ databases">
        <title>Genome sequencing of strain KACC 21265.</title>
        <authorList>
            <person name="Heo J."/>
            <person name="Kim S.-J."/>
            <person name="Kim J.-S."/>
            <person name="Hong S.-B."/>
            <person name="Kwon S.-W."/>
        </authorList>
    </citation>
    <scope>NUCLEOTIDE SEQUENCE [LARGE SCALE GENOMIC DNA]</scope>
    <source>
        <strain evidence="2 3">KACC 21265</strain>
    </source>
</reference>
<evidence type="ECO:0000313" key="3">
    <source>
        <dbReference type="Proteomes" id="UP000464787"/>
    </source>
</evidence>